<organism evidence="2 3">
    <name type="scientific">Peronospora matthiolae</name>
    <dbReference type="NCBI Taxonomy" id="2874970"/>
    <lineage>
        <taxon>Eukaryota</taxon>
        <taxon>Sar</taxon>
        <taxon>Stramenopiles</taxon>
        <taxon>Oomycota</taxon>
        <taxon>Peronosporomycetes</taxon>
        <taxon>Peronosporales</taxon>
        <taxon>Peronosporaceae</taxon>
        <taxon>Peronospora</taxon>
    </lineage>
</organism>
<evidence type="ECO:0000313" key="2">
    <source>
        <dbReference type="EMBL" id="CAK7930975.1"/>
    </source>
</evidence>
<comment type="caution">
    <text evidence="2">The sequence shown here is derived from an EMBL/GenBank/DDBJ whole genome shotgun (WGS) entry which is preliminary data.</text>
</comment>
<dbReference type="AlphaFoldDB" id="A0AAV1UCA4"/>
<evidence type="ECO:0000313" key="3">
    <source>
        <dbReference type="Proteomes" id="UP001162060"/>
    </source>
</evidence>
<evidence type="ECO:0000256" key="1">
    <source>
        <dbReference type="SAM" id="MobiDB-lite"/>
    </source>
</evidence>
<name>A0AAV1UCA4_9STRA</name>
<feature type="region of interest" description="Disordered" evidence="1">
    <location>
        <begin position="1"/>
        <end position="57"/>
    </location>
</feature>
<gene>
    <name evidence="2" type="ORF">PM001_LOCUS16125</name>
</gene>
<sequence length="57" mass="6035">MDEPPSGSISPFVPPASNDVPMDKPSPVSKPGSSPPSTHPRPTMADVLSMQEHLRRG</sequence>
<reference evidence="2" key="1">
    <citation type="submission" date="2024-01" db="EMBL/GenBank/DDBJ databases">
        <authorList>
            <person name="Webb A."/>
        </authorList>
    </citation>
    <scope>NUCLEOTIDE SEQUENCE</scope>
    <source>
        <strain evidence="2">Pm1</strain>
    </source>
</reference>
<dbReference type="EMBL" id="CAKLBY020000171">
    <property type="protein sequence ID" value="CAK7930975.1"/>
    <property type="molecule type" value="Genomic_DNA"/>
</dbReference>
<protein>
    <submittedName>
        <fullName evidence="2">Uncharacterized protein</fullName>
    </submittedName>
</protein>
<accession>A0AAV1UCA4</accession>
<proteinExistence type="predicted"/>
<dbReference type="Proteomes" id="UP001162060">
    <property type="component" value="Unassembled WGS sequence"/>
</dbReference>